<dbReference type="GO" id="GO:0003677">
    <property type="term" value="F:DNA binding"/>
    <property type="evidence" value="ECO:0007669"/>
    <property type="project" value="InterPro"/>
</dbReference>
<proteinExistence type="predicted"/>
<sequence length="203" mass="23147">MDITKETEFSDANECFEAAFAKLKRIGKGSVVHHPVINEPDFLNDPKTGLKYVSKCEGELTKNHRGNDRESTSGVMPEFPGSPYCPVKPFEKYISKLHPLCTSLWQRPKESFSDDDSVWYCNFRLGEKTLAKFMTKLSEGAKHSQTYTNHSFCVTGATILTQSMFNPSQIMAVTGHKSVQSLTVFRELILNRKLQWVMQWEKV</sequence>
<dbReference type="OrthoDB" id="6109275at2759"/>
<keyword evidence="3" id="KW-1185">Reference proteome</keyword>
<keyword evidence="1" id="KW-0233">DNA recombination</keyword>
<dbReference type="SUPFAM" id="SSF56349">
    <property type="entry name" value="DNA breaking-rejoining enzymes"/>
    <property type="match status" value="1"/>
</dbReference>
<evidence type="ECO:0000256" key="1">
    <source>
        <dbReference type="ARBA" id="ARBA00023172"/>
    </source>
</evidence>
<dbReference type="PANTHER" id="PTHR21446">
    <property type="entry name" value="DUF3504 DOMAIN-CONTAINING PROTEIN"/>
    <property type="match status" value="1"/>
</dbReference>
<dbReference type="Proteomes" id="UP000507470">
    <property type="component" value="Unassembled WGS sequence"/>
</dbReference>
<dbReference type="Gene3D" id="1.10.443.10">
    <property type="entry name" value="Intergrase catalytic core"/>
    <property type="match status" value="1"/>
</dbReference>
<dbReference type="InterPro" id="IPR011010">
    <property type="entry name" value="DNA_brk_join_enz"/>
</dbReference>
<dbReference type="InterPro" id="IPR013762">
    <property type="entry name" value="Integrase-like_cat_sf"/>
</dbReference>
<evidence type="ECO:0000313" key="3">
    <source>
        <dbReference type="Proteomes" id="UP000507470"/>
    </source>
</evidence>
<dbReference type="GO" id="GO:0015074">
    <property type="term" value="P:DNA integration"/>
    <property type="evidence" value="ECO:0007669"/>
    <property type="project" value="InterPro"/>
</dbReference>
<organism evidence="2 3">
    <name type="scientific">Mytilus coruscus</name>
    <name type="common">Sea mussel</name>
    <dbReference type="NCBI Taxonomy" id="42192"/>
    <lineage>
        <taxon>Eukaryota</taxon>
        <taxon>Metazoa</taxon>
        <taxon>Spiralia</taxon>
        <taxon>Lophotrochozoa</taxon>
        <taxon>Mollusca</taxon>
        <taxon>Bivalvia</taxon>
        <taxon>Autobranchia</taxon>
        <taxon>Pteriomorphia</taxon>
        <taxon>Mytilida</taxon>
        <taxon>Mytiloidea</taxon>
        <taxon>Mytilidae</taxon>
        <taxon>Mytilinae</taxon>
        <taxon>Mytilus</taxon>
    </lineage>
</organism>
<dbReference type="GO" id="GO:0006310">
    <property type="term" value="P:DNA recombination"/>
    <property type="evidence" value="ECO:0007669"/>
    <property type="project" value="UniProtKB-KW"/>
</dbReference>
<reference evidence="2 3" key="1">
    <citation type="submission" date="2020-06" db="EMBL/GenBank/DDBJ databases">
        <authorList>
            <person name="Li R."/>
            <person name="Bekaert M."/>
        </authorList>
    </citation>
    <scope>NUCLEOTIDE SEQUENCE [LARGE SCALE GENOMIC DNA]</scope>
    <source>
        <strain evidence="3">wild</strain>
    </source>
</reference>
<protein>
    <submittedName>
        <fullName evidence="2">KCTD1_15</fullName>
    </submittedName>
</protein>
<evidence type="ECO:0000313" key="2">
    <source>
        <dbReference type="EMBL" id="CAC5403752.1"/>
    </source>
</evidence>
<dbReference type="EMBL" id="CACVKT020006832">
    <property type="protein sequence ID" value="CAC5403752.1"/>
    <property type="molecule type" value="Genomic_DNA"/>
</dbReference>
<dbReference type="AlphaFoldDB" id="A0A6J8D8S0"/>
<accession>A0A6J8D8S0</accession>
<name>A0A6J8D8S0_MYTCO</name>
<dbReference type="PANTHER" id="PTHR21446:SF12">
    <property type="entry name" value="POTASSIUM CHANNEL TETRAMERIZATION DOMAIN CONTAINING 1"/>
    <property type="match status" value="1"/>
</dbReference>
<dbReference type="InterPro" id="IPR052787">
    <property type="entry name" value="MAVS"/>
</dbReference>
<gene>
    <name evidence="2" type="ORF">MCOR_37620</name>
</gene>